<gene>
    <name evidence="4" type="primary">axeA1_5</name>
    <name evidence="4" type="ORF">Pla8534_56610</name>
</gene>
<evidence type="ECO:0000256" key="1">
    <source>
        <dbReference type="ARBA" id="ARBA00022801"/>
    </source>
</evidence>
<dbReference type="KEGG" id="lcre:Pla8534_56610"/>
<dbReference type="InterPro" id="IPR050300">
    <property type="entry name" value="GDXG_lipolytic_enzyme"/>
</dbReference>
<accession>A0A518E158</accession>
<dbReference type="SUPFAM" id="SSF53474">
    <property type="entry name" value="alpha/beta-Hydrolases"/>
    <property type="match status" value="1"/>
</dbReference>
<reference evidence="4 5" key="1">
    <citation type="submission" date="2019-02" db="EMBL/GenBank/DDBJ databases">
        <title>Deep-cultivation of Planctomycetes and their phenomic and genomic characterization uncovers novel biology.</title>
        <authorList>
            <person name="Wiegand S."/>
            <person name="Jogler M."/>
            <person name="Boedeker C."/>
            <person name="Pinto D."/>
            <person name="Vollmers J."/>
            <person name="Rivas-Marin E."/>
            <person name="Kohn T."/>
            <person name="Peeters S.H."/>
            <person name="Heuer A."/>
            <person name="Rast P."/>
            <person name="Oberbeckmann S."/>
            <person name="Bunk B."/>
            <person name="Jeske O."/>
            <person name="Meyerdierks A."/>
            <person name="Storesund J.E."/>
            <person name="Kallscheuer N."/>
            <person name="Luecker S."/>
            <person name="Lage O.M."/>
            <person name="Pohl T."/>
            <person name="Merkel B.J."/>
            <person name="Hornburger P."/>
            <person name="Mueller R.-W."/>
            <person name="Bruemmer F."/>
            <person name="Labrenz M."/>
            <person name="Spormann A.M."/>
            <person name="Op den Camp H."/>
            <person name="Overmann J."/>
            <person name="Amann R."/>
            <person name="Jetten M.S.M."/>
            <person name="Mascher T."/>
            <person name="Medema M.H."/>
            <person name="Devos D.P."/>
            <person name="Kaster A.-K."/>
            <person name="Ovreas L."/>
            <person name="Rohde M."/>
            <person name="Galperin M.Y."/>
            <person name="Jogler C."/>
        </authorList>
    </citation>
    <scope>NUCLEOTIDE SEQUENCE [LARGE SCALE GENOMIC DNA]</scope>
    <source>
        <strain evidence="4 5">Pla85_3_4</strain>
    </source>
</reference>
<feature type="chain" id="PRO_5022012614" evidence="2">
    <location>
        <begin position="27"/>
        <end position="287"/>
    </location>
</feature>
<keyword evidence="5" id="KW-1185">Reference proteome</keyword>
<dbReference type="EMBL" id="CP036433">
    <property type="protein sequence ID" value="QDU97804.1"/>
    <property type="molecule type" value="Genomic_DNA"/>
</dbReference>
<sequence precursor="true">MQKLLRCVLLFGAGMALLSLPCGALAAEPTVQAPGLHTDVEFARVEGESLTLDAFVPEGKGPFPTCILVHGGGFIRGDKQSYIKPLFEPLSQAGFAWFTINYRLAPKSRFPACTDDVETAIRWVKQHAAEYKVDPSRIALIGESAGGHLVSYVGLHGKGDTRVAAVVPFYAPHDLAMQARHHKKLGDTLASLLNLTELNDDAWEKLKVASPSTYITQGTAPFLLIHGDQDDVVPLAQSTAFQQQMQAKGNVCDLLTVKGGIHGMGSWEKVNSDYQQQLIRWLKKTLQ</sequence>
<dbReference type="PANTHER" id="PTHR48081:SF13">
    <property type="entry name" value="ALPHA_BETA HYDROLASE"/>
    <property type="match status" value="1"/>
</dbReference>
<dbReference type="InterPro" id="IPR049492">
    <property type="entry name" value="BD-FAE-like_dom"/>
</dbReference>
<keyword evidence="1 4" id="KW-0378">Hydrolase</keyword>
<evidence type="ECO:0000313" key="5">
    <source>
        <dbReference type="Proteomes" id="UP000317648"/>
    </source>
</evidence>
<dbReference type="Pfam" id="PF20434">
    <property type="entry name" value="BD-FAE"/>
    <property type="match status" value="1"/>
</dbReference>
<dbReference type="Gene3D" id="3.40.50.1820">
    <property type="entry name" value="alpha/beta hydrolase"/>
    <property type="match status" value="1"/>
</dbReference>
<dbReference type="RefSeq" id="WP_145056560.1">
    <property type="nucleotide sequence ID" value="NZ_CP036433.1"/>
</dbReference>
<protein>
    <submittedName>
        <fullName evidence="4">Acetylxylan esterase</fullName>
        <ecNumber evidence="4">3.1.1.72</ecNumber>
    </submittedName>
</protein>
<keyword evidence="2" id="KW-0732">Signal</keyword>
<dbReference type="AlphaFoldDB" id="A0A518E158"/>
<name>A0A518E158_9BACT</name>
<feature type="domain" description="BD-FAE-like" evidence="3">
    <location>
        <begin position="52"/>
        <end position="244"/>
    </location>
</feature>
<evidence type="ECO:0000313" key="4">
    <source>
        <dbReference type="EMBL" id="QDU97804.1"/>
    </source>
</evidence>
<dbReference type="GO" id="GO:0046555">
    <property type="term" value="F:acetylxylan esterase activity"/>
    <property type="evidence" value="ECO:0007669"/>
    <property type="project" value="UniProtKB-EC"/>
</dbReference>
<feature type="signal peptide" evidence="2">
    <location>
        <begin position="1"/>
        <end position="26"/>
    </location>
</feature>
<dbReference type="Proteomes" id="UP000317648">
    <property type="component" value="Chromosome"/>
</dbReference>
<dbReference type="EC" id="3.1.1.72" evidence="4"/>
<dbReference type="InterPro" id="IPR029058">
    <property type="entry name" value="AB_hydrolase_fold"/>
</dbReference>
<proteinExistence type="predicted"/>
<evidence type="ECO:0000256" key="2">
    <source>
        <dbReference type="SAM" id="SignalP"/>
    </source>
</evidence>
<dbReference type="PANTHER" id="PTHR48081">
    <property type="entry name" value="AB HYDROLASE SUPERFAMILY PROTEIN C4A8.06C"/>
    <property type="match status" value="1"/>
</dbReference>
<evidence type="ECO:0000259" key="3">
    <source>
        <dbReference type="Pfam" id="PF20434"/>
    </source>
</evidence>
<dbReference type="OrthoDB" id="265201at2"/>
<organism evidence="4 5">
    <name type="scientific">Lignipirellula cremea</name>
    <dbReference type="NCBI Taxonomy" id="2528010"/>
    <lineage>
        <taxon>Bacteria</taxon>
        <taxon>Pseudomonadati</taxon>
        <taxon>Planctomycetota</taxon>
        <taxon>Planctomycetia</taxon>
        <taxon>Pirellulales</taxon>
        <taxon>Pirellulaceae</taxon>
        <taxon>Lignipirellula</taxon>
    </lineage>
</organism>